<reference evidence="2" key="1">
    <citation type="journal article" date="2019" name="Int. J. Syst. Evol. Microbiol.">
        <title>The Global Catalogue of Microorganisms (GCM) 10K type strain sequencing project: providing services to taxonomists for standard genome sequencing and annotation.</title>
        <authorList>
            <consortium name="The Broad Institute Genomics Platform"/>
            <consortium name="The Broad Institute Genome Sequencing Center for Infectious Disease"/>
            <person name="Wu L."/>
            <person name="Ma J."/>
        </authorList>
    </citation>
    <scope>NUCLEOTIDE SEQUENCE [LARGE SCALE GENOMIC DNA]</scope>
    <source>
        <strain evidence="2">KCTC 52239</strain>
    </source>
</reference>
<comment type="caution">
    <text evidence="1">The sequence shown here is derived from an EMBL/GenBank/DDBJ whole genome shotgun (WGS) entry which is preliminary data.</text>
</comment>
<accession>A0ABV7IBC9</accession>
<gene>
    <name evidence="1" type="ORF">ACFOD7_02850</name>
</gene>
<protein>
    <recommendedName>
        <fullName evidence="3">Transposase</fullName>
    </recommendedName>
</protein>
<dbReference type="RefSeq" id="WP_207465315.1">
    <property type="nucleotide sequence ID" value="NZ_JAFNAW010000003.1"/>
</dbReference>
<evidence type="ECO:0000313" key="2">
    <source>
        <dbReference type="Proteomes" id="UP001595557"/>
    </source>
</evidence>
<evidence type="ECO:0000313" key="1">
    <source>
        <dbReference type="EMBL" id="MFC3166981.1"/>
    </source>
</evidence>
<sequence>MSGKSQKPAPMGFKIGFATEGYVMPALAPMPDEPREEHGARANRGIYVTKRGGASVVAENTRIRPQKIRQWKVGKADKIISAMVKQHRRQAEELVALDRSSSLMP</sequence>
<dbReference type="Proteomes" id="UP001595557">
    <property type="component" value="Unassembled WGS sequence"/>
</dbReference>
<dbReference type="EMBL" id="JBHRTE010000010">
    <property type="protein sequence ID" value="MFC3166981.1"/>
    <property type="molecule type" value="Genomic_DNA"/>
</dbReference>
<proteinExistence type="predicted"/>
<keyword evidence="2" id="KW-1185">Reference proteome</keyword>
<evidence type="ECO:0008006" key="3">
    <source>
        <dbReference type="Google" id="ProtNLM"/>
    </source>
</evidence>
<name>A0ABV7IBC9_9RHOB</name>
<organism evidence="1 2">
    <name type="scientific">Paracoccus fontiphilus</name>
    <dbReference type="NCBI Taxonomy" id="1815556"/>
    <lineage>
        <taxon>Bacteria</taxon>
        <taxon>Pseudomonadati</taxon>
        <taxon>Pseudomonadota</taxon>
        <taxon>Alphaproteobacteria</taxon>
        <taxon>Rhodobacterales</taxon>
        <taxon>Paracoccaceae</taxon>
        <taxon>Paracoccus</taxon>
    </lineage>
</organism>